<dbReference type="PANTHER" id="PTHR13812:SF19">
    <property type="entry name" value="KETIMINE REDUCTASE MU-CRYSTALLIN"/>
    <property type="match status" value="1"/>
</dbReference>
<protein>
    <recommendedName>
        <fullName evidence="4">Ornithine cyclodeaminase</fullName>
    </recommendedName>
</protein>
<sequence>MSTLILSAADVDRVVSQFTPKDLVQLMAKVFWELNRFSQDTQSNQDDIVQPHRLTIPMQNHTALFMPSRIASFGTAIKVVSVPTATAPPEVRQRGLPASTLVFDETTGAVNGIVNAGTLTALRNAAGSLLATRTLLYPVEKYPRKLVAFGAGAQIAAHLSLFLDFYFTITEVAIFNRSKNARVSSLIASLKAKFGERVAFSAHILPAVDGERAVLQQALHNADIVITATSSTEPLFPSSFISSGTHLCLIGSYKPSMHEIDTDLVRRAGTIVVDSREACKTEAGELIAAKVADEDLVELGSLFEINEQDPTSKSWTPHKSEVIRLRSKGDVTIFKSVGVGIQDVAIAHAVVARAKSMGVGTYVDL</sequence>
<dbReference type="Proteomes" id="UP001497453">
    <property type="component" value="Chromosome 2"/>
</dbReference>
<dbReference type="PIRSF" id="PIRSF001439">
    <property type="entry name" value="CryM"/>
    <property type="match status" value="1"/>
</dbReference>
<dbReference type="InterPro" id="IPR036291">
    <property type="entry name" value="NAD(P)-bd_dom_sf"/>
</dbReference>
<evidence type="ECO:0000256" key="1">
    <source>
        <dbReference type="ARBA" id="ARBA00008903"/>
    </source>
</evidence>
<dbReference type="InterPro" id="IPR003462">
    <property type="entry name" value="ODC_Mu_crystall"/>
</dbReference>
<evidence type="ECO:0000313" key="3">
    <source>
        <dbReference type="Proteomes" id="UP001497453"/>
    </source>
</evidence>
<dbReference type="EMBL" id="OZ037945">
    <property type="protein sequence ID" value="CAL1702637.1"/>
    <property type="molecule type" value="Genomic_DNA"/>
</dbReference>
<dbReference type="PANTHER" id="PTHR13812">
    <property type="entry name" value="KETIMINE REDUCTASE MU-CRYSTALLIN"/>
    <property type="match status" value="1"/>
</dbReference>
<accession>A0ABP1D6B5</accession>
<dbReference type="Pfam" id="PF02423">
    <property type="entry name" value="OCD_Mu_crystall"/>
    <property type="match status" value="1"/>
</dbReference>
<proteinExistence type="inferred from homology"/>
<dbReference type="Gene3D" id="3.30.1780.10">
    <property type="entry name" value="ornithine cyclodeaminase, domain 1"/>
    <property type="match status" value="1"/>
</dbReference>
<organism evidence="2 3">
    <name type="scientific">Somion occarium</name>
    <dbReference type="NCBI Taxonomy" id="3059160"/>
    <lineage>
        <taxon>Eukaryota</taxon>
        <taxon>Fungi</taxon>
        <taxon>Dikarya</taxon>
        <taxon>Basidiomycota</taxon>
        <taxon>Agaricomycotina</taxon>
        <taxon>Agaricomycetes</taxon>
        <taxon>Polyporales</taxon>
        <taxon>Cerrenaceae</taxon>
        <taxon>Somion</taxon>
    </lineage>
</organism>
<dbReference type="InterPro" id="IPR023401">
    <property type="entry name" value="ODC_N"/>
</dbReference>
<evidence type="ECO:0008006" key="4">
    <source>
        <dbReference type="Google" id="ProtNLM"/>
    </source>
</evidence>
<reference evidence="3" key="1">
    <citation type="submission" date="2024-04" db="EMBL/GenBank/DDBJ databases">
        <authorList>
            <person name="Shaw F."/>
            <person name="Minotto A."/>
        </authorList>
    </citation>
    <scope>NUCLEOTIDE SEQUENCE [LARGE SCALE GENOMIC DNA]</scope>
</reference>
<keyword evidence="3" id="KW-1185">Reference proteome</keyword>
<dbReference type="Gene3D" id="3.40.50.720">
    <property type="entry name" value="NAD(P)-binding Rossmann-like Domain"/>
    <property type="match status" value="1"/>
</dbReference>
<name>A0ABP1D6B5_9APHY</name>
<comment type="similarity">
    <text evidence="1">Belongs to the ornithine cyclodeaminase/mu-crystallin family.</text>
</comment>
<dbReference type="SUPFAM" id="SSF51735">
    <property type="entry name" value="NAD(P)-binding Rossmann-fold domains"/>
    <property type="match status" value="1"/>
</dbReference>
<gene>
    <name evidence="2" type="ORF">GFSPODELE1_LOCUS4140</name>
</gene>
<evidence type="ECO:0000313" key="2">
    <source>
        <dbReference type="EMBL" id="CAL1702637.1"/>
    </source>
</evidence>